<dbReference type="Proteomes" id="UP000216451">
    <property type="component" value="Unassembled WGS sequence"/>
</dbReference>
<gene>
    <name evidence="1" type="ORF">BAQU_1652</name>
</gene>
<comment type="caution">
    <text evidence="1">The sequence shown here is derived from an EMBL/GenBank/DDBJ whole genome shotgun (WGS) entry which is preliminary data.</text>
</comment>
<accession>A0A261G200</accession>
<name>A0A261G200_9BIFI</name>
<keyword evidence="2" id="KW-1185">Reference proteome</keyword>
<reference evidence="1 2" key="1">
    <citation type="journal article" date="2017" name="BMC Genomics">
        <title>Comparative genomic and phylogenomic analyses of the Bifidobacteriaceae family.</title>
        <authorList>
            <person name="Lugli G.A."/>
            <person name="Milani C."/>
            <person name="Turroni F."/>
            <person name="Duranti S."/>
            <person name="Mancabelli L."/>
            <person name="Mangifesta M."/>
            <person name="Ferrario C."/>
            <person name="Modesto M."/>
            <person name="Mattarelli P."/>
            <person name="Jiri K."/>
            <person name="van Sinderen D."/>
            <person name="Ventura M."/>
        </authorList>
    </citation>
    <scope>NUCLEOTIDE SEQUENCE [LARGE SCALE GENOMIC DNA]</scope>
    <source>
        <strain evidence="1 2">LMG 28769</strain>
    </source>
</reference>
<sequence length="64" mass="7293">MRAANSVEGPSLHVWTNDAKPGNFYPRHSERHFYPRHPERSRGISSVGIAEVRSLDFARDDGEE</sequence>
<proteinExistence type="predicted"/>
<organism evidence="1 2">
    <name type="scientific">Bifidobacterium aquikefiri</name>
    <dbReference type="NCBI Taxonomy" id="1653207"/>
    <lineage>
        <taxon>Bacteria</taxon>
        <taxon>Bacillati</taxon>
        <taxon>Actinomycetota</taxon>
        <taxon>Actinomycetes</taxon>
        <taxon>Bifidobacteriales</taxon>
        <taxon>Bifidobacteriaceae</taxon>
        <taxon>Bifidobacterium</taxon>
    </lineage>
</organism>
<evidence type="ECO:0000313" key="1">
    <source>
        <dbReference type="EMBL" id="OZG65469.1"/>
    </source>
</evidence>
<dbReference type="EMBL" id="MWXA01000008">
    <property type="protein sequence ID" value="OZG65469.1"/>
    <property type="molecule type" value="Genomic_DNA"/>
</dbReference>
<dbReference type="AlphaFoldDB" id="A0A261G200"/>
<evidence type="ECO:0000313" key="2">
    <source>
        <dbReference type="Proteomes" id="UP000216451"/>
    </source>
</evidence>
<protein>
    <submittedName>
        <fullName evidence="1">Uncharacterized protein</fullName>
    </submittedName>
</protein>